<protein>
    <submittedName>
        <fullName evidence="1">Uncharacterized protein</fullName>
    </submittedName>
</protein>
<evidence type="ECO:0000313" key="1">
    <source>
        <dbReference type="EMBL" id="KNF09265.1"/>
    </source>
</evidence>
<name>A0A0L0WCX6_GOTPU</name>
<gene>
    <name evidence="1" type="ORF">CLPU_3c00430</name>
</gene>
<dbReference type="AlphaFoldDB" id="A0A0L0WCX6"/>
<reference evidence="2" key="1">
    <citation type="submission" date="2015-07" db="EMBL/GenBank/DDBJ databases">
        <title>Draft genome sequence of the purine-degrading Gottschalkia purinilyticum DSM 1384 (formerly Clostridium purinilyticum).</title>
        <authorList>
            <person name="Poehlein A."/>
            <person name="Schiel-Bengelsdorf B."/>
            <person name="Bengelsdorf F.R."/>
            <person name="Daniel R."/>
            <person name="Duerre P."/>
        </authorList>
    </citation>
    <scope>NUCLEOTIDE SEQUENCE [LARGE SCALE GENOMIC DNA]</scope>
    <source>
        <strain evidence="2">DSM 1384</strain>
    </source>
</reference>
<proteinExistence type="predicted"/>
<evidence type="ECO:0000313" key="2">
    <source>
        <dbReference type="Proteomes" id="UP000037267"/>
    </source>
</evidence>
<sequence length="51" mass="5871">MKKKMKLIIASIILLSLTLAGYIIYENKESKIKTPTRATLVKSTHNEVIYY</sequence>
<comment type="caution">
    <text evidence="1">The sequence shown here is derived from an EMBL/GenBank/DDBJ whole genome shotgun (WGS) entry which is preliminary data.</text>
</comment>
<dbReference type="STRING" id="1503.CLPU_3c00430"/>
<organism evidence="1 2">
    <name type="scientific">Gottschalkia purinilytica</name>
    <name type="common">Clostridium purinilyticum</name>
    <dbReference type="NCBI Taxonomy" id="1503"/>
    <lineage>
        <taxon>Bacteria</taxon>
        <taxon>Bacillati</taxon>
        <taxon>Bacillota</taxon>
        <taxon>Tissierellia</taxon>
        <taxon>Tissierellales</taxon>
        <taxon>Gottschalkiaceae</taxon>
        <taxon>Gottschalkia</taxon>
    </lineage>
</organism>
<accession>A0A0L0WCX6</accession>
<keyword evidence="2" id="KW-1185">Reference proteome</keyword>
<dbReference type="RefSeq" id="WP_157857696.1">
    <property type="nucleotide sequence ID" value="NZ_LGSS01000003.1"/>
</dbReference>
<dbReference type="EMBL" id="LGSS01000003">
    <property type="protein sequence ID" value="KNF09265.1"/>
    <property type="molecule type" value="Genomic_DNA"/>
</dbReference>
<dbReference type="Proteomes" id="UP000037267">
    <property type="component" value="Unassembled WGS sequence"/>
</dbReference>